<dbReference type="Pfam" id="PF08541">
    <property type="entry name" value="ACP_syn_III_C"/>
    <property type="match status" value="1"/>
</dbReference>
<evidence type="ECO:0000256" key="2">
    <source>
        <dbReference type="ARBA" id="ARBA00022679"/>
    </source>
</evidence>
<dbReference type="PANTHER" id="PTHR34069:SF2">
    <property type="entry name" value="BETA-KETOACYL-[ACYL-CARRIER-PROTEIN] SYNTHASE III"/>
    <property type="match status" value="1"/>
</dbReference>
<protein>
    <submittedName>
        <fullName evidence="7">3-oxoacyl-[acyl-carrier-protein] synthase 3</fullName>
    </submittedName>
</protein>
<proteinExistence type="predicted"/>
<evidence type="ECO:0000256" key="1">
    <source>
        <dbReference type="ARBA" id="ARBA00022490"/>
    </source>
</evidence>
<comment type="caution">
    <text evidence="7">The sequence shown here is derived from an EMBL/GenBank/DDBJ whole genome shotgun (WGS) entry which is preliminary data.</text>
</comment>
<evidence type="ECO:0000256" key="3">
    <source>
        <dbReference type="ARBA" id="ARBA00023315"/>
    </source>
</evidence>
<dbReference type="AlphaFoldDB" id="A0A8H9I0Z6"/>
<sequence length="345" mass="36746">MRSGPKQWLAARGHRHAPPAQHDTDSETTMGITDFALTTGSGKVTAEQLARESGCDQDKVNEILPAGRLSALGPGESSWSLGRDAAAKVLARNGVSPEDIGLVIYAGSSEWGTPFWSPAAKIAQELGILQAHCYEVSNFCNAAPTAIRIADDQVKAGACRYALVVVADRLSELVDRPGGLVELFNFADGAAAVLVSAEKPRYEVLASANRTDPTFVDLYYGEVRENEVKVFRREGGEGLGEAFITNFTALTEQVLTAVGRGLADVAYLLVTHGNRNTQVKLLDTLGLPHERSVFNYEVEGHLGGADPLLALEDLERAGRLESGDLVLLATAGSGFTWGVTALQVV</sequence>
<feature type="domain" description="Beta-ketoacyl-[acyl-carrier-protein] synthase III N-terminal" evidence="6">
    <location>
        <begin position="134"/>
        <end position="212"/>
    </location>
</feature>
<dbReference type="InterPro" id="IPR013747">
    <property type="entry name" value="ACP_syn_III_C"/>
</dbReference>
<reference evidence="7" key="2">
    <citation type="submission" date="2020-09" db="EMBL/GenBank/DDBJ databases">
        <authorList>
            <person name="Sun Q."/>
            <person name="Ohkuma M."/>
        </authorList>
    </citation>
    <scope>NUCLEOTIDE SEQUENCE</scope>
    <source>
        <strain evidence="7">JCM 4434</strain>
    </source>
</reference>
<evidence type="ECO:0000259" key="6">
    <source>
        <dbReference type="Pfam" id="PF08545"/>
    </source>
</evidence>
<evidence type="ECO:0000259" key="5">
    <source>
        <dbReference type="Pfam" id="PF08541"/>
    </source>
</evidence>
<evidence type="ECO:0000313" key="8">
    <source>
        <dbReference type="Proteomes" id="UP000610124"/>
    </source>
</evidence>
<reference evidence="7" key="1">
    <citation type="journal article" date="2014" name="Int. J. Syst. Evol. Microbiol.">
        <title>Complete genome sequence of Corynebacterium casei LMG S-19264T (=DSM 44701T), isolated from a smear-ripened cheese.</title>
        <authorList>
            <consortium name="US DOE Joint Genome Institute (JGI-PGF)"/>
            <person name="Walter F."/>
            <person name="Albersmeier A."/>
            <person name="Kalinowski J."/>
            <person name="Ruckert C."/>
        </authorList>
    </citation>
    <scope>NUCLEOTIDE SEQUENCE</scope>
    <source>
        <strain evidence="7">JCM 4434</strain>
    </source>
</reference>
<dbReference type="Pfam" id="PF08545">
    <property type="entry name" value="ACP_syn_III"/>
    <property type="match status" value="1"/>
</dbReference>
<organism evidence="7 8">
    <name type="scientific">Kitasatospora aureofaciens</name>
    <name type="common">Streptomyces aureofaciens</name>
    <dbReference type="NCBI Taxonomy" id="1894"/>
    <lineage>
        <taxon>Bacteria</taxon>
        <taxon>Bacillati</taxon>
        <taxon>Actinomycetota</taxon>
        <taxon>Actinomycetes</taxon>
        <taxon>Kitasatosporales</taxon>
        <taxon>Streptomycetaceae</taxon>
        <taxon>Kitasatospora</taxon>
    </lineage>
</organism>
<dbReference type="EMBL" id="BMUB01000040">
    <property type="protein sequence ID" value="GGV06550.1"/>
    <property type="molecule type" value="Genomic_DNA"/>
</dbReference>
<feature type="domain" description="Beta-ketoacyl-[acyl-carrier-protein] synthase III C-terminal" evidence="5">
    <location>
        <begin position="259"/>
        <end position="343"/>
    </location>
</feature>
<keyword evidence="3" id="KW-0012">Acyltransferase</keyword>
<dbReference type="InterPro" id="IPR013751">
    <property type="entry name" value="ACP_syn_III_N"/>
</dbReference>
<dbReference type="Proteomes" id="UP000610124">
    <property type="component" value="Unassembled WGS sequence"/>
</dbReference>
<dbReference type="InterPro" id="IPR016039">
    <property type="entry name" value="Thiolase-like"/>
</dbReference>
<dbReference type="PANTHER" id="PTHR34069">
    <property type="entry name" value="3-OXOACYL-[ACYL-CARRIER-PROTEIN] SYNTHASE 3"/>
    <property type="match status" value="1"/>
</dbReference>
<accession>A0A8H9I0Z6</accession>
<keyword evidence="1" id="KW-0963">Cytoplasm</keyword>
<evidence type="ECO:0000256" key="4">
    <source>
        <dbReference type="SAM" id="MobiDB-lite"/>
    </source>
</evidence>
<evidence type="ECO:0000313" key="7">
    <source>
        <dbReference type="EMBL" id="GGV06550.1"/>
    </source>
</evidence>
<keyword evidence="2" id="KW-0808">Transferase</keyword>
<dbReference type="GO" id="GO:0004315">
    <property type="term" value="F:3-oxoacyl-[acyl-carrier-protein] synthase activity"/>
    <property type="evidence" value="ECO:0007669"/>
    <property type="project" value="InterPro"/>
</dbReference>
<feature type="region of interest" description="Disordered" evidence="4">
    <location>
        <begin position="1"/>
        <end position="27"/>
    </location>
</feature>
<dbReference type="Gene3D" id="3.40.47.10">
    <property type="match status" value="2"/>
</dbReference>
<name>A0A8H9I0Z6_KITAU</name>
<dbReference type="CDD" id="cd00827">
    <property type="entry name" value="init_cond_enzymes"/>
    <property type="match status" value="1"/>
</dbReference>
<dbReference type="GO" id="GO:0044550">
    <property type="term" value="P:secondary metabolite biosynthetic process"/>
    <property type="evidence" value="ECO:0007669"/>
    <property type="project" value="TreeGrafter"/>
</dbReference>
<dbReference type="SUPFAM" id="SSF53901">
    <property type="entry name" value="Thiolase-like"/>
    <property type="match status" value="1"/>
</dbReference>
<dbReference type="GO" id="GO:0006633">
    <property type="term" value="P:fatty acid biosynthetic process"/>
    <property type="evidence" value="ECO:0007669"/>
    <property type="project" value="InterPro"/>
</dbReference>
<gene>
    <name evidence="7" type="primary">fabH</name>
    <name evidence="7" type="ORF">GCM10010502_71940</name>
</gene>